<dbReference type="AlphaFoldDB" id="A0A6A5AKF3"/>
<gene>
    <name evidence="1" type="ORF">AaE_003632</name>
</gene>
<accession>A0A6A5AKF3</accession>
<reference evidence="1 2" key="1">
    <citation type="submission" date="2019-06" db="EMBL/GenBank/DDBJ databases">
        <title>Genomics analysis of Aphanomyces spp. identifies a new class of oomycete effector associated with host adaptation.</title>
        <authorList>
            <person name="Gaulin E."/>
        </authorList>
    </citation>
    <scope>NUCLEOTIDE SEQUENCE [LARGE SCALE GENOMIC DNA]</scope>
    <source>
        <strain evidence="1 2">E</strain>
    </source>
</reference>
<name>A0A6A5AKF3_APHAT</name>
<proteinExistence type="predicted"/>
<sequence length="382" mass="43069">MVLPLAGWDLKVADMITILRWANVSANRGVSKTDLQQRMTTQLFDGGPPDMTRLNVADFPSIVPESWAIWLQQHLAWQASTLPTSTLPPWNAPQPVPLGPPIAASENAMPTFWVFERKAVRTKPHTALGTVQKICSASDISGPFLDDYPLTKAAAWEFASQPCAKVMLWAMWDNLKHSVPDTMMLLEWYRPGDKAYNLARTLADECKEKGIHPSLVNLHAQSVPFPVLLQRVVRCVDHTEFLVTKRASHARTITRKKTKMFKAIHEFVNVAQGTVAVIHINGQRPDNSFVRIQRPNEQYFASGALFDVTAYLVKDNFDRPRDGKEVLTSLQHLPVNQLQQQTRLLVAEASSGRPDWINRPAWVPVSFTWRDPATMTTTEMLM</sequence>
<comment type="caution">
    <text evidence="1">The sequence shown here is derived from an EMBL/GenBank/DDBJ whole genome shotgun (WGS) entry which is preliminary data.</text>
</comment>
<dbReference type="VEuPathDB" id="FungiDB:H257_15376"/>
<evidence type="ECO:0000313" key="1">
    <source>
        <dbReference type="EMBL" id="KAF0759909.1"/>
    </source>
</evidence>
<dbReference type="VEuPathDB" id="FungiDB:H257_18318"/>
<dbReference type="EMBL" id="VJMI01009026">
    <property type="protein sequence ID" value="KAF0759909.1"/>
    <property type="molecule type" value="Genomic_DNA"/>
</dbReference>
<feature type="non-terminal residue" evidence="1">
    <location>
        <position position="382"/>
    </location>
</feature>
<evidence type="ECO:0000313" key="2">
    <source>
        <dbReference type="Proteomes" id="UP000469452"/>
    </source>
</evidence>
<dbReference type="Proteomes" id="UP000469452">
    <property type="component" value="Unassembled WGS sequence"/>
</dbReference>
<protein>
    <submittedName>
        <fullName evidence="1">Uncharacterized protein</fullName>
    </submittedName>
</protein>
<organism evidence="1 2">
    <name type="scientific">Aphanomyces astaci</name>
    <name type="common">Crayfish plague agent</name>
    <dbReference type="NCBI Taxonomy" id="112090"/>
    <lineage>
        <taxon>Eukaryota</taxon>
        <taxon>Sar</taxon>
        <taxon>Stramenopiles</taxon>
        <taxon>Oomycota</taxon>
        <taxon>Saprolegniomycetes</taxon>
        <taxon>Saprolegniales</taxon>
        <taxon>Verrucalvaceae</taxon>
        <taxon>Aphanomyces</taxon>
    </lineage>
</organism>